<gene>
    <name evidence="11 13" type="primary">hisC</name>
    <name evidence="13" type="ORF">F8C67_11880</name>
</gene>
<dbReference type="HAMAP" id="MF_01023">
    <property type="entry name" value="HisC_aminotrans_2"/>
    <property type="match status" value="1"/>
</dbReference>
<dbReference type="OrthoDB" id="9813612at2"/>
<comment type="caution">
    <text evidence="13">The sequence shown here is derived from an EMBL/GenBank/DDBJ whole genome shotgun (WGS) entry which is preliminary data.</text>
</comment>
<sequence>MFDLNALVRENIRSLVPYSSARSEFSGEAKVYLDANENPNGELNRYPDPIQHELRNRLAQLNDVDTPQVFVGNGSDEVIDLLFRIFCRPSLDRVLVLPPTYGMYAVSAAVNDVAVIEVPLNSEYDIDLVSTLRAIELYLPKLIFLCSPNNPTGNTLSLGCIKRIAEASEGLVVVDEAYIEFSATASLATQLGSLPNLVIMRTLSKYWGLAGARIGYALASESIIALLDAVKPPYNVSSLNQQSALETLSKAAEAERVGHRITKERSRLRFQLSQLDNVRRIYPSEANFLLVEFANADAVYDSLLQNKIIVRNRSNVVPNCLRITVGTQAENDALLSTLAKLNDEKSTVYR</sequence>
<dbReference type="PANTHER" id="PTHR42885:SF2">
    <property type="entry name" value="HISTIDINOL-PHOSPHATE AMINOTRANSFERASE"/>
    <property type="match status" value="1"/>
</dbReference>
<evidence type="ECO:0000256" key="6">
    <source>
        <dbReference type="ARBA" id="ARBA00022605"/>
    </source>
</evidence>
<evidence type="ECO:0000259" key="12">
    <source>
        <dbReference type="Pfam" id="PF00155"/>
    </source>
</evidence>
<evidence type="ECO:0000256" key="2">
    <source>
        <dbReference type="ARBA" id="ARBA00005011"/>
    </source>
</evidence>
<evidence type="ECO:0000256" key="8">
    <source>
        <dbReference type="ARBA" id="ARBA00022898"/>
    </source>
</evidence>
<comment type="subunit">
    <text evidence="4 11">Homodimer.</text>
</comment>
<proteinExistence type="inferred from homology"/>
<dbReference type="UniPathway" id="UPA00031">
    <property type="reaction ID" value="UER00012"/>
</dbReference>
<evidence type="ECO:0000256" key="3">
    <source>
        <dbReference type="ARBA" id="ARBA00007970"/>
    </source>
</evidence>
<dbReference type="GO" id="GO:0030170">
    <property type="term" value="F:pyridoxal phosphate binding"/>
    <property type="evidence" value="ECO:0007669"/>
    <property type="project" value="InterPro"/>
</dbReference>
<dbReference type="NCBIfam" id="TIGR01141">
    <property type="entry name" value="hisC"/>
    <property type="match status" value="1"/>
</dbReference>
<dbReference type="InterPro" id="IPR015424">
    <property type="entry name" value="PyrdxlP-dep_Trfase"/>
</dbReference>
<dbReference type="InterPro" id="IPR015421">
    <property type="entry name" value="PyrdxlP-dep_Trfase_major"/>
</dbReference>
<dbReference type="InterPro" id="IPR004839">
    <property type="entry name" value="Aminotransferase_I/II_large"/>
</dbReference>
<dbReference type="AlphaFoldDB" id="A0A6N6RGN8"/>
<evidence type="ECO:0000256" key="4">
    <source>
        <dbReference type="ARBA" id="ARBA00011738"/>
    </source>
</evidence>
<keyword evidence="9 11" id="KW-0368">Histidine biosynthesis</keyword>
<dbReference type="CDD" id="cd00609">
    <property type="entry name" value="AAT_like"/>
    <property type="match status" value="1"/>
</dbReference>
<keyword evidence="6 11" id="KW-0028">Amino-acid biosynthesis</keyword>
<dbReference type="GO" id="GO:0004400">
    <property type="term" value="F:histidinol-phosphate transaminase activity"/>
    <property type="evidence" value="ECO:0007669"/>
    <property type="project" value="UniProtKB-UniRule"/>
</dbReference>
<keyword evidence="14" id="KW-1185">Reference proteome</keyword>
<evidence type="ECO:0000313" key="14">
    <source>
        <dbReference type="Proteomes" id="UP000468650"/>
    </source>
</evidence>
<evidence type="ECO:0000256" key="5">
    <source>
        <dbReference type="ARBA" id="ARBA00022576"/>
    </source>
</evidence>
<comment type="pathway">
    <text evidence="2 11">Amino-acid biosynthesis; L-histidine biosynthesis; L-histidine from 5-phospho-alpha-D-ribose 1-diphosphate: step 7/9.</text>
</comment>
<evidence type="ECO:0000256" key="11">
    <source>
        <dbReference type="HAMAP-Rule" id="MF_01023"/>
    </source>
</evidence>
<comment type="catalytic activity">
    <reaction evidence="10 11">
        <text>L-histidinol phosphate + 2-oxoglutarate = 3-(imidazol-4-yl)-2-oxopropyl phosphate + L-glutamate</text>
        <dbReference type="Rhea" id="RHEA:23744"/>
        <dbReference type="ChEBI" id="CHEBI:16810"/>
        <dbReference type="ChEBI" id="CHEBI:29985"/>
        <dbReference type="ChEBI" id="CHEBI:57766"/>
        <dbReference type="ChEBI" id="CHEBI:57980"/>
        <dbReference type="EC" id="2.6.1.9"/>
    </reaction>
</comment>
<keyword evidence="5 11" id="KW-0032">Aminotransferase</keyword>
<dbReference type="EMBL" id="WBVO01000010">
    <property type="protein sequence ID" value="KAB2807733.1"/>
    <property type="molecule type" value="Genomic_DNA"/>
</dbReference>
<reference evidence="13 14" key="1">
    <citation type="submission" date="2019-09" db="EMBL/GenBank/DDBJ databases">
        <title>Genomes of family Cryomorphaceae.</title>
        <authorList>
            <person name="Bowman J.P."/>
        </authorList>
    </citation>
    <scope>NUCLEOTIDE SEQUENCE [LARGE SCALE GENOMIC DNA]</scope>
    <source>
        <strain evidence="13 14">LMG 25704</strain>
    </source>
</reference>
<dbReference type="SUPFAM" id="SSF53383">
    <property type="entry name" value="PLP-dependent transferases"/>
    <property type="match status" value="1"/>
</dbReference>
<evidence type="ECO:0000256" key="9">
    <source>
        <dbReference type="ARBA" id="ARBA00023102"/>
    </source>
</evidence>
<comment type="cofactor">
    <cofactor evidence="1 11">
        <name>pyridoxal 5'-phosphate</name>
        <dbReference type="ChEBI" id="CHEBI:597326"/>
    </cofactor>
</comment>
<dbReference type="EC" id="2.6.1.9" evidence="11"/>
<dbReference type="Gene3D" id="3.40.640.10">
    <property type="entry name" value="Type I PLP-dependent aspartate aminotransferase-like (Major domain)"/>
    <property type="match status" value="1"/>
</dbReference>
<dbReference type="Proteomes" id="UP000468650">
    <property type="component" value="Unassembled WGS sequence"/>
</dbReference>
<evidence type="ECO:0000313" key="13">
    <source>
        <dbReference type="EMBL" id="KAB2807733.1"/>
    </source>
</evidence>
<organism evidence="13 14">
    <name type="scientific">Phaeocystidibacter luteus</name>
    <dbReference type="NCBI Taxonomy" id="911197"/>
    <lineage>
        <taxon>Bacteria</taxon>
        <taxon>Pseudomonadati</taxon>
        <taxon>Bacteroidota</taxon>
        <taxon>Flavobacteriia</taxon>
        <taxon>Flavobacteriales</taxon>
        <taxon>Phaeocystidibacteraceae</taxon>
        <taxon>Phaeocystidibacter</taxon>
    </lineage>
</organism>
<dbReference type="RefSeq" id="WP_151668074.1">
    <property type="nucleotide sequence ID" value="NZ_WBVO01000010.1"/>
</dbReference>
<name>A0A6N6RGN8_9FLAO</name>
<dbReference type="GO" id="GO:0000105">
    <property type="term" value="P:L-histidine biosynthetic process"/>
    <property type="evidence" value="ECO:0007669"/>
    <property type="project" value="UniProtKB-UniRule"/>
</dbReference>
<dbReference type="InterPro" id="IPR005861">
    <property type="entry name" value="HisP_aminotrans"/>
</dbReference>
<dbReference type="PANTHER" id="PTHR42885">
    <property type="entry name" value="HISTIDINOL-PHOSPHATE AMINOTRANSFERASE-RELATED"/>
    <property type="match status" value="1"/>
</dbReference>
<dbReference type="Pfam" id="PF00155">
    <property type="entry name" value="Aminotran_1_2"/>
    <property type="match status" value="1"/>
</dbReference>
<keyword evidence="7 11" id="KW-0808">Transferase</keyword>
<accession>A0A6N6RGN8</accession>
<dbReference type="InterPro" id="IPR015422">
    <property type="entry name" value="PyrdxlP-dep_Trfase_small"/>
</dbReference>
<evidence type="ECO:0000256" key="10">
    <source>
        <dbReference type="ARBA" id="ARBA00047481"/>
    </source>
</evidence>
<evidence type="ECO:0000256" key="7">
    <source>
        <dbReference type="ARBA" id="ARBA00022679"/>
    </source>
</evidence>
<feature type="domain" description="Aminotransferase class I/classII large" evidence="12">
    <location>
        <begin position="38"/>
        <end position="337"/>
    </location>
</feature>
<dbReference type="Gene3D" id="3.90.1150.10">
    <property type="entry name" value="Aspartate Aminotransferase, domain 1"/>
    <property type="match status" value="1"/>
</dbReference>
<keyword evidence="8 11" id="KW-0663">Pyridoxal phosphate</keyword>
<comment type="similarity">
    <text evidence="3 11">Belongs to the class-II pyridoxal-phosphate-dependent aminotransferase family. Histidinol-phosphate aminotransferase subfamily.</text>
</comment>
<evidence type="ECO:0000256" key="1">
    <source>
        <dbReference type="ARBA" id="ARBA00001933"/>
    </source>
</evidence>
<feature type="modified residue" description="N6-(pyridoxal phosphate)lysine" evidence="11">
    <location>
        <position position="205"/>
    </location>
</feature>
<protein>
    <recommendedName>
        <fullName evidence="11">Histidinol-phosphate aminotransferase</fullName>
        <ecNumber evidence="11">2.6.1.9</ecNumber>
    </recommendedName>
    <alternativeName>
        <fullName evidence="11">Imidazole acetol-phosphate transaminase</fullName>
    </alternativeName>
</protein>